<proteinExistence type="predicted"/>
<comment type="caution">
    <text evidence="1">The sequence shown here is derived from an EMBL/GenBank/DDBJ whole genome shotgun (WGS) entry which is preliminary data.</text>
</comment>
<evidence type="ECO:0000313" key="1">
    <source>
        <dbReference type="EMBL" id="EDP23548.1"/>
    </source>
</evidence>
<organism evidence="1 2">
    <name type="scientific">Parvimonas micra ATCC 33270</name>
    <dbReference type="NCBI Taxonomy" id="411465"/>
    <lineage>
        <taxon>Bacteria</taxon>
        <taxon>Bacillati</taxon>
        <taxon>Bacillota</taxon>
        <taxon>Tissierellia</taxon>
        <taxon>Tissierellales</taxon>
        <taxon>Peptoniphilaceae</taxon>
        <taxon>Parvimonas</taxon>
    </lineage>
</organism>
<gene>
    <name evidence="1" type="ORF">PEPMIC_01353</name>
</gene>
<dbReference type="AlphaFoldDB" id="A8SMK3"/>
<dbReference type="HOGENOM" id="CLU_2900115_0_0_9"/>
<protein>
    <submittedName>
        <fullName evidence="1">Uncharacterized protein</fullName>
    </submittedName>
</protein>
<reference evidence="1 2" key="2">
    <citation type="submission" date="2007-09" db="EMBL/GenBank/DDBJ databases">
        <authorList>
            <person name="Fulton L."/>
            <person name="Clifton S."/>
            <person name="Fulton B."/>
            <person name="Xu J."/>
            <person name="Minx P."/>
            <person name="Pepin K.H."/>
            <person name="Johnson M."/>
            <person name="Thiruvilangam P."/>
            <person name="Bhonagiri V."/>
            <person name="Nash W.E."/>
            <person name="Mardis E.R."/>
            <person name="Wilson R.K."/>
        </authorList>
    </citation>
    <scope>NUCLEOTIDE SEQUENCE [LARGE SCALE GENOMIC DNA]</scope>
    <source>
        <strain evidence="1 2">ATCC 33270</strain>
    </source>
</reference>
<dbReference type="Proteomes" id="UP000003162">
    <property type="component" value="Unassembled WGS sequence"/>
</dbReference>
<evidence type="ECO:0000313" key="2">
    <source>
        <dbReference type="Proteomes" id="UP000003162"/>
    </source>
</evidence>
<accession>A8SMK3</accession>
<sequence length="62" mass="7430">MIGQAKLKIISKKIFLQIISVTEQIYIHKKQSKFIMYNTVLFKNKDIKYKLTKNIIIKFIKL</sequence>
<name>A8SMK3_9FIRM</name>
<dbReference type="EMBL" id="ABEE02000017">
    <property type="protein sequence ID" value="EDP23548.1"/>
    <property type="molecule type" value="Genomic_DNA"/>
</dbReference>
<reference evidence="1 2" key="1">
    <citation type="submission" date="2007-09" db="EMBL/GenBank/DDBJ databases">
        <title>Draft genome sequence of Peptostreptococcus micros (ATCC 33270).</title>
        <authorList>
            <person name="Sudarsanam P."/>
            <person name="Ley R."/>
            <person name="Guruge J."/>
            <person name="Turnbaugh P.J."/>
            <person name="Mahowald M."/>
            <person name="Liep D."/>
            <person name="Gordon J."/>
        </authorList>
    </citation>
    <scope>NUCLEOTIDE SEQUENCE [LARGE SCALE GENOMIC DNA]</scope>
    <source>
        <strain evidence="1 2">ATCC 33270</strain>
    </source>
</reference>